<dbReference type="FunFam" id="2.60.40.10:FF:000425">
    <property type="entry name" value="Myosin light chain kinase"/>
    <property type="match status" value="1"/>
</dbReference>
<dbReference type="SMART" id="SM00406">
    <property type="entry name" value="IGv"/>
    <property type="match status" value="11"/>
</dbReference>
<feature type="domain" description="Ig-like" evidence="8">
    <location>
        <begin position="2530"/>
        <end position="2618"/>
    </location>
</feature>
<dbReference type="OrthoDB" id="5969272at2759"/>
<feature type="domain" description="Ig-like" evidence="8">
    <location>
        <begin position="3376"/>
        <end position="3464"/>
    </location>
</feature>
<dbReference type="InterPro" id="IPR050958">
    <property type="entry name" value="Cell_Adh-Cytoskel_Orgn"/>
</dbReference>
<feature type="compositionally biased region" description="Basic and acidic residues" evidence="7">
    <location>
        <begin position="4486"/>
        <end position="4565"/>
    </location>
</feature>
<evidence type="ECO:0000256" key="6">
    <source>
        <dbReference type="ARBA" id="ARBA00023319"/>
    </source>
</evidence>
<dbReference type="SMART" id="SM00409">
    <property type="entry name" value="IG"/>
    <property type="match status" value="34"/>
</dbReference>
<dbReference type="FunFam" id="2.60.40.10:FF:000022">
    <property type="entry name" value="Cardiac titin"/>
    <property type="match status" value="27"/>
</dbReference>
<dbReference type="FunFam" id="2.60.40.10:FF:001272">
    <property type="entry name" value="titin isoform X1"/>
    <property type="match status" value="1"/>
</dbReference>
<dbReference type="PROSITE" id="PS50835">
    <property type="entry name" value="IG_LIKE"/>
    <property type="match status" value="34"/>
</dbReference>
<dbReference type="InterPro" id="IPR003598">
    <property type="entry name" value="Ig_sub2"/>
</dbReference>
<dbReference type="InterPro" id="IPR013106">
    <property type="entry name" value="Ig_V-set"/>
</dbReference>
<feature type="domain" description="Ig-like" evidence="8">
    <location>
        <begin position="1474"/>
        <end position="1561"/>
    </location>
</feature>
<dbReference type="InterPro" id="IPR013098">
    <property type="entry name" value="Ig_I-set"/>
</dbReference>
<feature type="compositionally biased region" description="Polar residues" evidence="7">
    <location>
        <begin position="388"/>
        <end position="405"/>
    </location>
</feature>
<reference evidence="9 10" key="1">
    <citation type="submission" date="2018-11" db="EMBL/GenBank/DDBJ databases">
        <authorList>
            <person name="Lopez-Roques C."/>
            <person name="Donnadieu C."/>
            <person name="Bouchez O."/>
            <person name="Klopp C."/>
            <person name="Cabau C."/>
            <person name="Zahm M."/>
        </authorList>
    </citation>
    <scope>NUCLEOTIDE SEQUENCE [LARGE SCALE GENOMIC DNA]</scope>
    <source>
        <strain evidence="9">RS831</strain>
        <tissue evidence="9">Whole body</tissue>
    </source>
</reference>
<feature type="compositionally biased region" description="Basic and acidic residues" evidence="7">
    <location>
        <begin position="4123"/>
        <end position="4139"/>
    </location>
</feature>
<dbReference type="GO" id="GO:0007156">
    <property type="term" value="P:homophilic cell adhesion via plasma membrane adhesion molecules"/>
    <property type="evidence" value="ECO:0007669"/>
    <property type="project" value="TreeGrafter"/>
</dbReference>
<name>A0A437C5F7_ORYJA</name>
<feature type="domain" description="Ig-like" evidence="8">
    <location>
        <begin position="3951"/>
        <end position="4051"/>
    </location>
</feature>
<evidence type="ECO:0000256" key="1">
    <source>
        <dbReference type="ARBA" id="ARBA00004496"/>
    </source>
</evidence>
<dbReference type="PANTHER" id="PTHR45080">
    <property type="entry name" value="CONTACTIN 5"/>
    <property type="match status" value="1"/>
</dbReference>
<feature type="domain" description="Ig-like" evidence="8">
    <location>
        <begin position="2716"/>
        <end position="2792"/>
    </location>
</feature>
<feature type="domain" description="Ig-like" evidence="8">
    <location>
        <begin position="3278"/>
        <end position="3367"/>
    </location>
</feature>
<feature type="compositionally biased region" description="Basic and acidic residues" evidence="7">
    <location>
        <begin position="4343"/>
        <end position="4408"/>
    </location>
</feature>
<feature type="domain" description="Ig-like" evidence="8">
    <location>
        <begin position="2623"/>
        <end position="2711"/>
    </location>
</feature>
<dbReference type="Pfam" id="PF07679">
    <property type="entry name" value="I-set"/>
    <property type="match status" value="33"/>
</dbReference>
<dbReference type="FunFam" id="2.60.40.10:FF:000107">
    <property type="entry name" value="Myosin, light chain kinase a"/>
    <property type="match status" value="3"/>
</dbReference>
<dbReference type="GO" id="GO:0060298">
    <property type="term" value="P:positive regulation of sarcomere organization"/>
    <property type="evidence" value="ECO:0007669"/>
    <property type="project" value="UniProtKB-ARBA"/>
</dbReference>
<keyword evidence="6" id="KW-0393">Immunoglobulin domain</keyword>
<feature type="domain" description="Ig-like" evidence="8">
    <location>
        <begin position="2222"/>
        <end position="2311"/>
    </location>
</feature>
<sequence>MTCSTYLEVKKPDVSQAEKWVEKMFKATGQPPSFIVQILPVRCSEGGEVSFQYKAKGDPVPDVKWYRGAFQIQPSRNCIIITNPDGSGVISIKNVKQEDSGLYTCKATNQFGEATCSAELIVFRKQEQVTVVQKKGYKVSVSEQATQSRLYQVSLPGQDKAKPDQMVYTIGTEDRQIIPSEQVGSLREVDISAATVHRETLTQQAAVLHRHDIEETVSAVPTRPPQVSAVPAKQLHMAAFTSSVEESKDLTEDHCDRIQSPEVVALQVAKEQKSKVMVAVAKELTPQFTVGKESLSDKPATLAPTSEPKHLVSGHQVEAQLPIMKEKSVEFPTPQEEKGYKVKEGVKILYSTQSTEMQVLAESHTSELATADSALKSTVGKEPYQPTLAPQSESKQTLSKETSFSVEKPTEKSAQLSKDKMIMAALTTEERRMLQAEPTHQLPGLDSSVSVQSQVEGEQVLQLQVITDQDLLPSEGAFTCERPAQEQAETSTSPTLLHTVSQDEQKTVVCESSSQFDAATNSVTVHPQKEAPTLLHFQSTQPVEVLPKEGIIKHERPDQQVADQKQEKWRSHAAVSEERRKLTADYHTELDLSVTGVQPQLRTESRPQNVLQLSFQPLQLPKETPLTVDFKQQRALVQKEDRWNTMHVTSVSDSQTLEEGHTESLGSVDSFKCQTAIEPKVSTEPIQIEEKEISTESSLSLEAAEQDFAIQIQEGQSVRQSIVMHEKQVLTGELSQEITKSESTKVMITTQPKLSIMASESKDSRALPKEMAFVIQIPKPSSLNIRHQLREALQSAVASDQPVLLADVVRGLQGAEVHEVKVQREPKQAMFTYLIASTGIPTEITVTLEGEYPQTADLRTELQAALHSIMFQEAQVLTSEQPGTMQLDKPQRAQVTSGSSKEMLSSLVETVCVADSTVDFSAVRSQAAALKTESEIRVEHTAGEQEVVVQKSIAAKAKQSISSQIKVSTQTHTTFEQSVQVSKQEMKSVTVKSTEKDTASTVHEVDVSVQQEHREASFHEEITVSRPQQQESPVIVTSLEDLSIEEYSQVTFSTTIRHVSKVKWFFNKQLVKPGKEFKCTKDHDTYSLVISKVVKEKHQGEYVCEAENEAGRTTTSSTLTVVSRVPPVFRQKINSLEINIGGYAKFECETEDAPNVTFKWYKSSVEIRQSEKYRILSRPTSSSLEVAKPVKADSGEYTCKASNQHGTDSCTATLVVTEMYPPVFVSKPEPVASFVGKQAVFQCSLTGSSPMEVVWHKDNIAISSEGNYVMKCEKNKYSLHIKSLELTDQGVYLCKASNSVGTATFITELKVIKKPSFIKTFEPASAAVGNPLRLECRVDEDTAVSVTWTRDGKKVHQSMDCKLSFEDKVAILEIPKSKLKDSGKYVCTATNEAGTSTCEAVVTVQGSPELHIHWFWNDMELSDGEKYKISFKNGSATLEILNLEITHSGSYTCEVSNNAGSESCSTLVSVKEPPCIRKDLQTVEAVKGAAAHLECEVTGTFPFEISWFKNKKAITSDEKFKIISQETLSRLEIRTFESADVGDYQCVIANEVGKITTKALAKLKEPPVFSKRVESATAVVGNSVKLQGTIKGSTPITVKWMKDSELVRDGDPNITMGFENNVASLTIIAVSLSNGGKYSCCAENEAGQQKCEATLTVQEPARIVEPAESISVTAGDSATLESIISGSPDLKVKWFKDGKEMISGRKYKITLKDNTATMKVLTAERGDTAEYRMEVSNKVGKDQCTCSVTVLDRIMPPTFTKPLKRVDGNIGHDVSMECKVSGSQPMTIAWFKDEQEIHSGAKFQPEFKDSSASLKVFKLEKADSGVYTCKATNSAGFKDTSGTLYVKEPPAFTQKPDNQDVIPGATVCLNTAFTGTPPLTVKWFKEEKEIVTGGMYFIKKDSSSSSLQLQSVKPSDSSKYTCQVSNDAGMVESTVLLFVKEPPVFVRRLDATKLITSGESAKLEAKVMGSPVIGFKWFKDEMEISSSSKYIIKHTDLETGLEIINCTVEDSGEYMCVASSEAGSDRCSSTVTVKEPPKFVRSLEPKDVVKGSEMTIECQVSGSSPFTVTFYKNSKVIRNDKKHRITVKDELLALQVQVVEAGDVGSYQCIVENDVGKASCDCQVTLKEPPMFVQKLENLSSLVGSEVSLQCTLKGSEPMTVSWLKDNRELKETESVRMTFENKMAVLHLSNIQGQDGGKYSCQVQNQAGSQTCSAVLTVKEPAKITEESKSLSVTQGDPATLEARFSGTKPLKARWLKAGKELTSSLRYKVQSTDSSSVLKIIKTEKGDSGEYAFEVSNDVGHGSCEATITVLDQIIPPTFTRKLKQTEGIKGSFAHLECLVSGSLPITIQWYKDEKEVQSDEKHKCTFFENVAFLEISDLNSKDGGSYTCMATNKAGTVQCSAILFVKEPPCILEKPESMNVLPGSKVQFNMLVSGTPPLNIKWFKDKKEISKLFECQVTGTPEIDVNWFKDGSEIVASDRYKVAFSNSVATLEICGAHAKDSGLYYCEARNEAGSESCTMELKVKEPPTFIKELSPADIVKGSSALFECEIAGTSPFDVTWHKDGKEIKPSAKHGFSLLNSTVALEVHKCDTSDVGEYQCTAANEVGSCTCKTTLTLKEPPSFTKTIENSVIVLGKMAEFQCVVVGSPTLSVQWQKDDSWIMEDPKIERTFENNVAKLRIPACEATHSGRYTCQVANEAGQDKCSASLTVQEPPQIIEKSEVIKVTVGDPVSLDCKVKGSPELRVKWMKDGKELQSIRQHKLAFENNISSLKIQAAQKTDEGEYVFEVANHISSCCCQVKVVVLDQVIPPSFIKPLVDMQEILGSFVQIYCKISGSLPIAVEWQKDGSKISSGVKHKLIQQDNSVSVEIEQLEKSDAGTYSCKLTNSAGSCDCSGFLTVKEPPSFVMPPESQVTLPNATVRFKSVFNGTPPFTVKWFKDDTELMTGPTCFTGQDGMSCFLELNSVAVNQSGVYSCQISNDAGSVRCSADLTVKEPPEFVLKLHATKFVKRGESLRLECKVVGTPPLKITWFKHDNKITDGGNYTTSFMDSVAVLQLHSTSYDDDGVYTCEAQNDAGSVSCSTTLSVKEPPSFVKVAQSVEGLKGKDASLYCEMSGTAPFQITWFKDKKPLMESRKYKMVGESSSATLHIIGIETSDDGEYECKVSNSVGSDTCHASVKLREPPSFVKKLTNITVIRGEEVTLMATVKGSEPITVSWVQDKDHILRDGDNRKITFENNQVALKVFKADATTAGKYTCQLRNDAGSVECFANVTVLEPAKILDKPDTLSVTAGDIAALEVKVCGTPELIPKWFKDGVELASGRKYKISFSRMISSLNVLSTEKMDSGEYTFEVMNDVGKDLSKINLTVLADKVVPPTFSRKLRDSNMVVGEAAEMECKVSGSPPFTISWYHDGTEVQSGPNHEVSFSDNSCTLSIPTLKLADSGVYKCKAVNKAGSSETTATLVVKEPPSFVVPPQPVEAMPGSKVTFSAIVKGSAPMKLKCFRGPKELLSGKDCEFSLKDNQVLLELLNVDRSHAGEYTCQIINDAGKESCAVNLSVKEPAAFSKKLKDVMVEKGKPLTLECSYTGTPKITVNWYKDGQEIFASYKYNITTTESSCILECLSTDDKEAAGNYSCKVSNDAGKDTTEAVVSILEPPYFLETLEPMEVTAGDAVCLKCQVAGTPEIKVSWFKADGKVRSSPTCKLEYSKGVACLKLSKATKADIGEYTCKAENKIGSASSTCKLNVLEAKTPPSFPKKITSLQETEGQPIRFECRVAGSSPIEVSWMKDGKPLTQGGDFSMLYDDNTAVLEISRGEMRHSGEYTCVATNSVGSASCRAKLTLQEAKKPPVFDVPLKPVSVDEGDKLSLKCHICGTPPMKIQWMKDRRELTSVGSTRISFSDGTACLEISPASKHDAGDYLCKATNDAGSEFCKAKVTVKEKPGAASAPAEAPAAAPTKKLANLFFIEEPKAAHVTEKGTATFIAKVGGDPIPSVKWMKGKWRQMTHGGRISIEQKGQEAKLEIKEVTKSDSGQYRCVASNKHGEIECNAEMHVDEKREAAQVEGDLRAKLKKTPSKQKSPQEEKDIDIVELLRNVDPKEYEKYARMYGITDYRGLLQAIEQLKKEKAEESGRPEMERGDRESDEEMARLVADLQKRMERTEPVTVVKDISNQSVFVDKEALFECEIKINYPEITLSWYKGTQKLDSGDKYDISVSNDRHLLKIKKCQLADQGNYRVVCGPHISSAKLTVTEVEVEKHLQDTSVSKVAIEEKVESMKVEMKEETPYKVEGKPEMKPKAEVKEPEARKPVQEKVLVAEKKEAPTPKQAEEVKKTVPADKPGLPGKVEPKVKAPAEPTAKPKEPEPKPKPTLKVEPEAKPVELKKPVKAPEEAAKTKPEPEKPKAEVQKPEPEPSIPKPAGKKPTQEVKEPEPEAPKPEARPVPKEHQKKVPEVSPKKPPEVEKKAEPTQKKPDKAPAEEKVPVPPKAAKKTETEVSPHKEEPTQRDKALKPKPQPEEVSHKVPVEKHDEVKIAPKVKDKTPEVVPEKRPDRKEELVPEKVPQKVAEEKKIPEKIPAKVQSEKPDKMLQKEAELVKVAEKTEKKAEVKQPQAADEALRKGTAEADLSFLFC</sequence>
<accession>A0A437C5F7</accession>
<dbReference type="GO" id="GO:0043025">
    <property type="term" value="C:neuronal cell body"/>
    <property type="evidence" value="ECO:0007669"/>
    <property type="project" value="TreeGrafter"/>
</dbReference>
<feature type="domain" description="Ig-like" evidence="8">
    <location>
        <begin position="3092"/>
        <end position="3180"/>
    </location>
</feature>
<feature type="compositionally biased region" description="Basic and acidic residues" evidence="7">
    <location>
        <begin position="4280"/>
        <end position="4333"/>
    </location>
</feature>
<feature type="domain" description="Ig-like" evidence="8">
    <location>
        <begin position="3752"/>
        <end position="3840"/>
    </location>
</feature>
<evidence type="ECO:0000256" key="7">
    <source>
        <dbReference type="SAM" id="MobiDB-lite"/>
    </source>
</evidence>
<feature type="domain" description="Ig-like" evidence="8">
    <location>
        <begin position="3561"/>
        <end position="3651"/>
    </location>
</feature>
<feature type="domain" description="Ig-like" evidence="8">
    <location>
        <begin position="1315"/>
        <end position="1403"/>
    </location>
</feature>
<feature type="domain" description="Ig-like" evidence="8">
    <location>
        <begin position="2412"/>
        <end position="2525"/>
    </location>
</feature>
<evidence type="ECO:0000256" key="2">
    <source>
        <dbReference type="ARBA" id="ARBA00022490"/>
    </source>
</evidence>
<evidence type="ECO:0000259" key="8">
    <source>
        <dbReference type="PROSITE" id="PS50835"/>
    </source>
</evidence>
<protein>
    <recommendedName>
        <fullName evidence="8">Ig-like domain-containing protein</fullName>
    </recommendedName>
</protein>
<evidence type="ECO:0000313" key="9">
    <source>
        <dbReference type="EMBL" id="RVE57824.1"/>
    </source>
</evidence>
<feature type="domain" description="Ig-like" evidence="8">
    <location>
        <begin position="1850"/>
        <end position="1938"/>
    </location>
</feature>
<dbReference type="FunFam" id="2.60.40.10:FF:001342">
    <property type="entry name" value="titin isoform X1"/>
    <property type="match status" value="1"/>
</dbReference>
<feature type="domain" description="Ig-like" evidence="8">
    <location>
        <begin position="2905"/>
        <end position="2993"/>
    </location>
</feature>
<feature type="domain" description="Ig-like" evidence="8">
    <location>
        <begin position="1062"/>
        <end position="1120"/>
    </location>
</feature>
<evidence type="ECO:0000256" key="5">
    <source>
        <dbReference type="ARBA" id="ARBA00023157"/>
    </source>
</evidence>
<dbReference type="GO" id="GO:0045989">
    <property type="term" value="P:positive regulation of striated muscle contraction"/>
    <property type="evidence" value="ECO:0007669"/>
    <property type="project" value="UniProtKB-ARBA"/>
</dbReference>
<gene>
    <name evidence="9" type="ORF">OJAV_G00203030</name>
</gene>
<feature type="domain" description="Ig-like" evidence="8">
    <location>
        <begin position="2037"/>
        <end position="2125"/>
    </location>
</feature>
<dbReference type="PANTHER" id="PTHR45080:SF8">
    <property type="entry name" value="IG-LIKE DOMAIN-CONTAINING PROTEIN"/>
    <property type="match status" value="1"/>
</dbReference>
<feature type="region of interest" description="Disordered" evidence="7">
    <location>
        <begin position="4123"/>
        <end position="4143"/>
    </location>
</feature>
<feature type="domain" description="Ig-like" evidence="8">
    <location>
        <begin position="3469"/>
        <end position="3557"/>
    </location>
</feature>
<dbReference type="GO" id="GO:0055013">
    <property type="term" value="P:cardiac muscle cell development"/>
    <property type="evidence" value="ECO:0007669"/>
    <property type="project" value="UniProtKB-ARBA"/>
</dbReference>
<keyword evidence="3" id="KW-0732">Signal</keyword>
<feature type="domain" description="Ig-like" evidence="8">
    <location>
        <begin position="2319"/>
        <end position="2407"/>
    </location>
</feature>
<feature type="domain" description="Ig-like" evidence="8">
    <location>
        <begin position="1566"/>
        <end position="1656"/>
    </location>
</feature>
<feature type="domain" description="Ig-like" evidence="8">
    <location>
        <begin position="3847"/>
        <end position="3936"/>
    </location>
</feature>
<dbReference type="GO" id="GO:0030424">
    <property type="term" value="C:axon"/>
    <property type="evidence" value="ECO:0007669"/>
    <property type="project" value="TreeGrafter"/>
</dbReference>
<feature type="domain" description="Ig-like" evidence="8">
    <location>
        <begin position="1942"/>
        <end position="2032"/>
    </location>
</feature>
<dbReference type="EMBL" id="CM012457">
    <property type="protein sequence ID" value="RVE57824.1"/>
    <property type="molecule type" value="Genomic_DNA"/>
</dbReference>
<feature type="domain" description="Ig-like" evidence="8">
    <location>
        <begin position="1757"/>
        <end position="1845"/>
    </location>
</feature>
<feature type="domain" description="Ig-like" evidence="8">
    <location>
        <begin position="4161"/>
        <end position="4233"/>
    </location>
</feature>
<proteinExistence type="predicted"/>
<dbReference type="Gene3D" id="2.60.40.10">
    <property type="entry name" value="Immunoglobulins"/>
    <property type="match status" value="35"/>
</dbReference>
<dbReference type="GO" id="GO:0050808">
    <property type="term" value="P:synapse organization"/>
    <property type="evidence" value="ECO:0007669"/>
    <property type="project" value="TreeGrafter"/>
</dbReference>
<feature type="domain" description="Ig-like" evidence="8">
    <location>
        <begin position="1221"/>
        <end position="1312"/>
    </location>
</feature>
<feature type="domain" description="Ig-like" evidence="8">
    <location>
        <begin position="3185"/>
        <end position="3274"/>
    </location>
</feature>
<comment type="subcellular location">
    <subcellularLocation>
        <location evidence="1">Cytoplasm</location>
    </subcellularLocation>
</comment>
<keyword evidence="10" id="KW-1185">Reference proteome</keyword>
<feature type="domain" description="Ig-like" evidence="8">
    <location>
        <begin position="1126"/>
        <end position="1217"/>
    </location>
</feature>
<dbReference type="GO" id="GO:0008046">
    <property type="term" value="F:axon guidance receptor activity"/>
    <property type="evidence" value="ECO:0007669"/>
    <property type="project" value="TreeGrafter"/>
</dbReference>
<dbReference type="GO" id="GO:0003007">
    <property type="term" value="P:heart morphogenesis"/>
    <property type="evidence" value="ECO:0007669"/>
    <property type="project" value="UniProtKB-ARBA"/>
</dbReference>
<feature type="domain" description="Ig-like" evidence="8">
    <location>
        <begin position="12"/>
        <end position="121"/>
    </location>
</feature>
<feature type="region of interest" description="Disordered" evidence="7">
    <location>
        <begin position="381"/>
        <end position="419"/>
    </location>
</feature>
<dbReference type="Pfam" id="PF18362">
    <property type="entry name" value="THB"/>
    <property type="match status" value="1"/>
</dbReference>
<dbReference type="InterPro" id="IPR003599">
    <property type="entry name" value="Ig_sub"/>
</dbReference>
<feature type="domain" description="Ig-like" evidence="8">
    <location>
        <begin position="2998"/>
        <end position="3087"/>
    </location>
</feature>
<dbReference type="SMART" id="SM00408">
    <property type="entry name" value="IGc2"/>
    <property type="match status" value="32"/>
</dbReference>
<dbReference type="InterPro" id="IPR007110">
    <property type="entry name" value="Ig-like_dom"/>
</dbReference>
<dbReference type="Proteomes" id="UP000283210">
    <property type="component" value="Chromosome 21"/>
</dbReference>
<dbReference type="GO" id="GO:0005886">
    <property type="term" value="C:plasma membrane"/>
    <property type="evidence" value="ECO:0007669"/>
    <property type="project" value="TreeGrafter"/>
</dbReference>
<feature type="region of interest" description="Disordered" evidence="7">
    <location>
        <begin position="4596"/>
        <end position="4615"/>
    </location>
</feature>
<organism evidence="9 10">
    <name type="scientific">Oryzias javanicus</name>
    <name type="common">Javanese ricefish</name>
    <name type="synonym">Aplocheilus javanicus</name>
    <dbReference type="NCBI Taxonomy" id="123683"/>
    <lineage>
        <taxon>Eukaryota</taxon>
        <taxon>Metazoa</taxon>
        <taxon>Chordata</taxon>
        <taxon>Craniata</taxon>
        <taxon>Vertebrata</taxon>
        <taxon>Euteleostomi</taxon>
        <taxon>Actinopterygii</taxon>
        <taxon>Neopterygii</taxon>
        <taxon>Teleostei</taxon>
        <taxon>Neoteleostei</taxon>
        <taxon>Acanthomorphata</taxon>
        <taxon>Ovalentaria</taxon>
        <taxon>Atherinomorphae</taxon>
        <taxon>Beloniformes</taxon>
        <taxon>Adrianichthyidae</taxon>
        <taxon>Oryziinae</taxon>
        <taxon>Oryzias</taxon>
    </lineage>
</organism>
<dbReference type="CDD" id="cd00096">
    <property type="entry name" value="Ig"/>
    <property type="match status" value="17"/>
</dbReference>
<evidence type="ECO:0000256" key="4">
    <source>
        <dbReference type="ARBA" id="ARBA00022737"/>
    </source>
</evidence>
<feature type="domain" description="Ig-like" evidence="8">
    <location>
        <begin position="1660"/>
        <end position="1749"/>
    </location>
</feature>
<keyword evidence="2" id="KW-0963">Cytoplasm</keyword>
<feature type="domain" description="Ig-like" evidence="8">
    <location>
        <begin position="2812"/>
        <end position="2900"/>
    </location>
</feature>
<dbReference type="SUPFAM" id="SSF48726">
    <property type="entry name" value="Immunoglobulin"/>
    <property type="match status" value="34"/>
</dbReference>
<keyword evidence="5" id="KW-1015">Disulfide bond</keyword>
<feature type="compositionally biased region" description="Basic and acidic residues" evidence="7">
    <location>
        <begin position="4420"/>
        <end position="4478"/>
    </location>
</feature>
<feature type="region of interest" description="Disordered" evidence="7">
    <location>
        <begin position="4280"/>
        <end position="4565"/>
    </location>
</feature>
<dbReference type="InterPro" id="IPR036179">
    <property type="entry name" value="Ig-like_dom_sf"/>
</dbReference>
<reference evidence="9 10" key="2">
    <citation type="submission" date="2019-01" db="EMBL/GenBank/DDBJ databases">
        <title>A chromosome length genome reference of the Java medaka (oryzias javanicus).</title>
        <authorList>
            <person name="Herpin A."/>
            <person name="Takehana Y."/>
            <person name="Naruse K."/>
            <person name="Ansai S."/>
            <person name="Kawaguchi M."/>
        </authorList>
    </citation>
    <scope>NUCLEOTIDE SEQUENCE [LARGE SCALE GENOMIC DNA]</scope>
    <source>
        <strain evidence="9">RS831</strain>
        <tissue evidence="9">Whole body</tissue>
    </source>
</reference>
<keyword evidence="4" id="KW-0677">Repeat</keyword>
<feature type="domain" description="Ig-like" evidence="8">
    <location>
        <begin position="3656"/>
        <end position="3744"/>
    </location>
</feature>
<dbReference type="GO" id="GO:0005737">
    <property type="term" value="C:cytoplasm"/>
    <property type="evidence" value="ECO:0007669"/>
    <property type="project" value="UniProtKB-SubCell"/>
</dbReference>
<feature type="domain" description="Ig-like" evidence="8">
    <location>
        <begin position="2130"/>
        <end position="2218"/>
    </location>
</feature>
<evidence type="ECO:0000313" key="10">
    <source>
        <dbReference type="Proteomes" id="UP000283210"/>
    </source>
</evidence>
<dbReference type="InterPro" id="IPR040849">
    <property type="entry name" value="MyBP-C_THB"/>
</dbReference>
<dbReference type="InterPro" id="IPR013783">
    <property type="entry name" value="Ig-like_fold"/>
</dbReference>
<feature type="domain" description="Ig-like" evidence="8">
    <location>
        <begin position="1404"/>
        <end position="1469"/>
    </location>
</feature>
<evidence type="ECO:0000256" key="3">
    <source>
        <dbReference type="ARBA" id="ARBA00022729"/>
    </source>
</evidence>
<feature type="region of interest" description="Disordered" evidence="7">
    <location>
        <begin position="557"/>
        <end position="576"/>
    </location>
</feature>